<evidence type="ECO:0000259" key="9">
    <source>
        <dbReference type="PROSITE" id="PS50835"/>
    </source>
</evidence>
<accession>A0ABM0M0N1</accession>
<dbReference type="GeneID" id="102801926"/>
<dbReference type="InterPro" id="IPR036179">
    <property type="entry name" value="Ig-like_dom_sf"/>
</dbReference>
<feature type="domain" description="Ig-like" evidence="9">
    <location>
        <begin position="130"/>
        <end position="217"/>
    </location>
</feature>
<comment type="subcellular location">
    <subcellularLocation>
        <location evidence="1">Membrane</location>
        <topology evidence="1">Single-pass type I membrane protein</topology>
    </subcellularLocation>
</comment>
<evidence type="ECO:0000256" key="2">
    <source>
        <dbReference type="ARBA" id="ARBA00022692"/>
    </source>
</evidence>
<feature type="signal peptide" evidence="8">
    <location>
        <begin position="1"/>
        <end position="16"/>
    </location>
</feature>
<feature type="domain" description="Ig-like" evidence="9">
    <location>
        <begin position="684"/>
        <end position="769"/>
    </location>
</feature>
<dbReference type="SMART" id="SM00408">
    <property type="entry name" value="IGc2"/>
    <property type="match status" value="6"/>
</dbReference>
<dbReference type="InterPro" id="IPR007110">
    <property type="entry name" value="Ig-like_dom"/>
</dbReference>
<dbReference type="RefSeq" id="XP_006813572.1">
    <property type="nucleotide sequence ID" value="XM_006813509.1"/>
</dbReference>
<sequence length="827" mass="91389">MLTTIVFLTTLAIAAAITVTVPGSPVTSIETTSTVLECTFTTTSSNPLISWYKGSSTSTGYLIIQKDNSGVFPQPGITRHDIQNQASLLITDTQLSDADKYWCQVEGLGDPRDEKSITLTVTPATPPSQPTISITAGSNPSNAGNIIRLKCTSTGSPTPSCSWLRDNQPLPAITRYQLSSDGSAFTINPSDKDDNGKTFTCHVTNVKGNKDEHIILNIRYAPDNPDCTYQTTTSLSYLLDDEMKIRCQSTDGNPLATLHWYHGNNQIQGLSSSTNGNTVSQDYTWNLNRNDNGEMYRCEATNVIQITPLPCQLGPFNVYFPAESVTLSGITNPVKEGETKILTCTTSTSNPASQISWLKDNNVWTANTYESITSDVTRDGDYNGEISEQQMTISIQAEHNNKSYQCQLSHTDITGHVTSTVIHLTVYYKPFVVNVPHNQRSYASKGSVAELRCEIESNPLSSVIWYGPNNQPINNDSRVSIKTVSRGTLHESILTIQNTMLSDYGSYSCFAENDIGSTTFIVTFNDKILSQSFRGVPIDTVVLEGNEVMLNCSWKDFESTATVAWNRVQLSLYLGNKAGKLYADPEFDDCCEIVGNTQNNDFTLKIRNANFDDMAIWKCSYSGTILLEEEAKITVLVDPNNPLEILSITRNKAGEYMCSAENTYYDGTTGKTEEIITIDVQYIPVVALDESKTVKEGDAVSINCSTFITEANPAASEFQWIRNSAVEQTTEELTIDSVARSDAGLYSCWAFNYFYDGSPGKGESTTELVVHYSSFQTVRLFFISLASTPEYITNFVNSMQALWLALYVYFQRFINTVAQLDDVTFLI</sequence>
<keyword evidence="10" id="KW-1185">Reference proteome</keyword>
<dbReference type="InterPro" id="IPR013098">
    <property type="entry name" value="Ig_I-set"/>
</dbReference>
<keyword evidence="6" id="KW-0325">Glycoprotein</keyword>
<dbReference type="CDD" id="cd00096">
    <property type="entry name" value="Ig"/>
    <property type="match status" value="1"/>
</dbReference>
<dbReference type="PROSITE" id="PS50835">
    <property type="entry name" value="IG_LIKE"/>
    <property type="match status" value="7"/>
</dbReference>
<feature type="domain" description="Ig-like" evidence="9">
    <location>
        <begin position="225"/>
        <end position="302"/>
    </location>
</feature>
<evidence type="ECO:0000256" key="4">
    <source>
        <dbReference type="ARBA" id="ARBA00023136"/>
    </source>
</evidence>
<feature type="domain" description="Ig-like" evidence="9">
    <location>
        <begin position="430"/>
        <end position="525"/>
    </location>
</feature>
<feature type="domain" description="Ig-like" evidence="9">
    <location>
        <begin position="15"/>
        <end position="118"/>
    </location>
</feature>
<dbReference type="InterPro" id="IPR013106">
    <property type="entry name" value="Ig_V-set"/>
</dbReference>
<feature type="domain" description="Ig-like" evidence="9">
    <location>
        <begin position="321"/>
        <end position="423"/>
    </location>
</feature>
<gene>
    <name evidence="11" type="primary">LOC102801926</name>
</gene>
<keyword evidence="2" id="KW-0812">Transmembrane</keyword>
<evidence type="ECO:0000313" key="11">
    <source>
        <dbReference type="RefSeq" id="XP_006813572.1"/>
    </source>
</evidence>
<evidence type="ECO:0000313" key="10">
    <source>
        <dbReference type="Proteomes" id="UP000694865"/>
    </source>
</evidence>
<dbReference type="Pfam" id="PF13927">
    <property type="entry name" value="Ig_3"/>
    <property type="match status" value="1"/>
</dbReference>
<evidence type="ECO:0000256" key="3">
    <source>
        <dbReference type="ARBA" id="ARBA00022989"/>
    </source>
</evidence>
<evidence type="ECO:0000256" key="8">
    <source>
        <dbReference type="SAM" id="SignalP"/>
    </source>
</evidence>
<dbReference type="InterPro" id="IPR051275">
    <property type="entry name" value="Cell_adhesion_signaling"/>
</dbReference>
<evidence type="ECO:0000256" key="7">
    <source>
        <dbReference type="ARBA" id="ARBA00023319"/>
    </source>
</evidence>
<evidence type="ECO:0000256" key="6">
    <source>
        <dbReference type="ARBA" id="ARBA00023180"/>
    </source>
</evidence>
<reference evidence="11" key="1">
    <citation type="submission" date="2025-08" db="UniProtKB">
        <authorList>
            <consortium name="RefSeq"/>
        </authorList>
    </citation>
    <scope>IDENTIFICATION</scope>
    <source>
        <tissue evidence="11">Testes</tissue>
    </source>
</reference>
<feature type="chain" id="PRO_5046490813" evidence="8">
    <location>
        <begin position="17"/>
        <end position="827"/>
    </location>
</feature>
<dbReference type="PANTHER" id="PTHR11640">
    <property type="entry name" value="NEPHRIN"/>
    <property type="match status" value="1"/>
</dbReference>
<keyword evidence="4" id="KW-0472">Membrane</keyword>
<dbReference type="PANTHER" id="PTHR11640:SF31">
    <property type="entry name" value="IRREGULAR CHIASM C-ROUGHEST PROTEIN-RELATED"/>
    <property type="match status" value="1"/>
</dbReference>
<dbReference type="SMART" id="SM00409">
    <property type="entry name" value="IG"/>
    <property type="match status" value="7"/>
</dbReference>
<dbReference type="Pfam" id="PF08205">
    <property type="entry name" value="C2-set_2"/>
    <property type="match status" value="1"/>
</dbReference>
<keyword evidence="5" id="KW-1015">Disulfide bond</keyword>
<dbReference type="Gene3D" id="2.60.40.10">
    <property type="entry name" value="Immunoglobulins"/>
    <property type="match status" value="7"/>
</dbReference>
<protein>
    <submittedName>
        <fullName evidence="11">Hemicentin-1-like</fullName>
    </submittedName>
</protein>
<dbReference type="Pfam" id="PF00047">
    <property type="entry name" value="ig"/>
    <property type="match status" value="1"/>
</dbReference>
<organism evidence="10 11">
    <name type="scientific">Saccoglossus kowalevskii</name>
    <name type="common">Acorn worm</name>
    <dbReference type="NCBI Taxonomy" id="10224"/>
    <lineage>
        <taxon>Eukaryota</taxon>
        <taxon>Metazoa</taxon>
        <taxon>Hemichordata</taxon>
        <taxon>Enteropneusta</taxon>
        <taxon>Harrimaniidae</taxon>
        <taxon>Saccoglossus</taxon>
    </lineage>
</organism>
<name>A0ABM0M0N1_SACKO</name>
<dbReference type="Pfam" id="PF07686">
    <property type="entry name" value="V-set"/>
    <property type="match status" value="2"/>
</dbReference>
<dbReference type="Pfam" id="PF07679">
    <property type="entry name" value="I-set"/>
    <property type="match status" value="2"/>
</dbReference>
<evidence type="ECO:0000256" key="5">
    <source>
        <dbReference type="ARBA" id="ARBA00023157"/>
    </source>
</evidence>
<keyword evidence="8" id="KW-0732">Signal</keyword>
<proteinExistence type="predicted"/>
<keyword evidence="7" id="KW-0393">Immunoglobulin domain</keyword>
<dbReference type="InterPro" id="IPR013162">
    <property type="entry name" value="CD80_C2-set"/>
</dbReference>
<dbReference type="InterPro" id="IPR003599">
    <property type="entry name" value="Ig_sub"/>
</dbReference>
<evidence type="ECO:0000256" key="1">
    <source>
        <dbReference type="ARBA" id="ARBA00004479"/>
    </source>
</evidence>
<dbReference type="InterPro" id="IPR013151">
    <property type="entry name" value="Immunoglobulin_dom"/>
</dbReference>
<dbReference type="InterPro" id="IPR013783">
    <property type="entry name" value="Ig-like_fold"/>
</dbReference>
<feature type="domain" description="Ig-like" evidence="9">
    <location>
        <begin position="531"/>
        <end position="677"/>
    </location>
</feature>
<keyword evidence="3" id="KW-1133">Transmembrane helix</keyword>
<dbReference type="Proteomes" id="UP000694865">
    <property type="component" value="Unplaced"/>
</dbReference>
<dbReference type="InterPro" id="IPR003598">
    <property type="entry name" value="Ig_sub2"/>
</dbReference>
<dbReference type="SUPFAM" id="SSF48726">
    <property type="entry name" value="Immunoglobulin"/>
    <property type="match status" value="7"/>
</dbReference>